<dbReference type="InterPro" id="IPR050767">
    <property type="entry name" value="Sel1_AlgK"/>
</dbReference>
<dbReference type="InterPro" id="IPR011990">
    <property type="entry name" value="TPR-like_helical_dom_sf"/>
</dbReference>
<dbReference type="SMART" id="SM00671">
    <property type="entry name" value="SEL1"/>
    <property type="match status" value="7"/>
</dbReference>
<proteinExistence type="inferred from homology"/>
<dbReference type="PANTHER" id="PTHR11102">
    <property type="entry name" value="SEL-1-LIKE PROTEIN"/>
    <property type="match status" value="1"/>
</dbReference>
<accession>A0A0L0SMY4</accession>
<reference evidence="2 3" key="1">
    <citation type="submission" date="2009-11" db="EMBL/GenBank/DDBJ databases">
        <title>Annotation of Allomyces macrogynus ATCC 38327.</title>
        <authorList>
            <consortium name="The Broad Institute Genome Sequencing Platform"/>
            <person name="Russ C."/>
            <person name="Cuomo C."/>
            <person name="Burger G."/>
            <person name="Gray M.W."/>
            <person name="Holland P.W.H."/>
            <person name="King N."/>
            <person name="Lang F.B.F."/>
            <person name="Roger A.J."/>
            <person name="Ruiz-Trillo I."/>
            <person name="Young S.K."/>
            <person name="Zeng Q."/>
            <person name="Gargeya S."/>
            <person name="Fitzgerald M."/>
            <person name="Haas B."/>
            <person name="Abouelleil A."/>
            <person name="Alvarado L."/>
            <person name="Arachchi H.M."/>
            <person name="Berlin A."/>
            <person name="Chapman S.B."/>
            <person name="Gearin G."/>
            <person name="Goldberg J."/>
            <person name="Griggs A."/>
            <person name="Gujja S."/>
            <person name="Hansen M."/>
            <person name="Heiman D."/>
            <person name="Howarth C."/>
            <person name="Larimer J."/>
            <person name="Lui A."/>
            <person name="MacDonald P.J.P."/>
            <person name="McCowen C."/>
            <person name="Montmayeur A."/>
            <person name="Murphy C."/>
            <person name="Neiman D."/>
            <person name="Pearson M."/>
            <person name="Priest M."/>
            <person name="Roberts A."/>
            <person name="Saif S."/>
            <person name="Shea T."/>
            <person name="Sisk P."/>
            <person name="Stolte C."/>
            <person name="Sykes S."/>
            <person name="Wortman J."/>
            <person name="Nusbaum C."/>
            <person name="Birren B."/>
        </authorList>
    </citation>
    <scope>NUCLEOTIDE SEQUENCE [LARGE SCALE GENOMIC DNA]</scope>
    <source>
        <strain evidence="2 3">ATCC 38327</strain>
    </source>
</reference>
<dbReference type="Pfam" id="PF08238">
    <property type="entry name" value="Sel1"/>
    <property type="match status" value="9"/>
</dbReference>
<sequence>MTTLGESLLYGQGGIPRDRPRALDLFVRAPTWATRKPWASSGSCSSLGWAGRRPSFERCEPYYQAAATPRARAEYDALAFLKANEGEFVGRTPPSFERCEPYYQAAATRGHALSMTRLAFLKRYGRPAIKMDKNEANLWVVRTRALVLPGAPVWACNAPAAYEASPRTKAGSGETDPLAWLWWAATTCGCSAAQYALGTCYHDGVGLKRDPKEAVVWYRKSAEQGEPRGQGILGFCYGEAFGVDLDAPLAIRYYLQAAMQGETVAMYNVGFCYEEGTGMHEPNLERAYMWYRHAAEAGNALAANSLGFMFEEGRGVPQDMELAVFWYRYGASLGNPWAQHNLGWMYAEGIGVPRQLDEAFKWLLLAAQQDHAGAMFRVGQAYQLALGVRENPTEAVYWYSRSAKLRNLDACLAMAWCAEHGYGITRDPDAALEWMDAAIRAGAAADDDTVLELVVAMALRLTMNKQAARVRALVEAGVAGPCPAAE</sequence>
<protein>
    <submittedName>
        <fullName evidence="2">Uncharacterized protein</fullName>
    </submittedName>
</protein>
<dbReference type="Proteomes" id="UP000054350">
    <property type="component" value="Unassembled WGS sequence"/>
</dbReference>
<dbReference type="AlphaFoldDB" id="A0A0L0SMY4"/>
<dbReference type="InterPro" id="IPR006597">
    <property type="entry name" value="Sel1-like"/>
</dbReference>
<keyword evidence="3" id="KW-1185">Reference proteome</keyword>
<dbReference type="eggNOG" id="KOG1550">
    <property type="taxonomic scope" value="Eukaryota"/>
</dbReference>
<dbReference type="PANTHER" id="PTHR11102:SF160">
    <property type="entry name" value="ERAD-ASSOCIATED E3 UBIQUITIN-PROTEIN LIGASE COMPONENT HRD3"/>
    <property type="match status" value="1"/>
</dbReference>
<organism evidence="2 3">
    <name type="scientific">Allomyces macrogynus (strain ATCC 38327)</name>
    <name type="common">Allomyces javanicus var. macrogynus</name>
    <dbReference type="NCBI Taxonomy" id="578462"/>
    <lineage>
        <taxon>Eukaryota</taxon>
        <taxon>Fungi</taxon>
        <taxon>Fungi incertae sedis</taxon>
        <taxon>Blastocladiomycota</taxon>
        <taxon>Blastocladiomycetes</taxon>
        <taxon>Blastocladiales</taxon>
        <taxon>Blastocladiaceae</taxon>
        <taxon>Allomyces</taxon>
    </lineage>
</organism>
<dbReference type="VEuPathDB" id="FungiDB:AMAG_08922"/>
<gene>
    <name evidence="2" type="ORF">AMAG_08922</name>
</gene>
<dbReference type="SUPFAM" id="SSF81901">
    <property type="entry name" value="HCP-like"/>
    <property type="match status" value="2"/>
</dbReference>
<evidence type="ECO:0000313" key="2">
    <source>
        <dbReference type="EMBL" id="KNE63858.1"/>
    </source>
</evidence>
<dbReference type="Gene3D" id="1.25.40.10">
    <property type="entry name" value="Tetratricopeptide repeat domain"/>
    <property type="match status" value="3"/>
</dbReference>
<evidence type="ECO:0000256" key="1">
    <source>
        <dbReference type="ARBA" id="ARBA00038101"/>
    </source>
</evidence>
<name>A0A0L0SMY4_ALLM3</name>
<evidence type="ECO:0000313" key="3">
    <source>
        <dbReference type="Proteomes" id="UP000054350"/>
    </source>
</evidence>
<dbReference type="STRING" id="578462.A0A0L0SMY4"/>
<comment type="similarity">
    <text evidence="1">Belongs to the sel-1 family.</text>
</comment>
<dbReference type="OrthoDB" id="272077at2759"/>
<reference evidence="3" key="2">
    <citation type="submission" date="2009-11" db="EMBL/GenBank/DDBJ databases">
        <title>The Genome Sequence of Allomyces macrogynus strain ATCC 38327.</title>
        <authorList>
            <consortium name="The Broad Institute Genome Sequencing Platform"/>
            <person name="Russ C."/>
            <person name="Cuomo C."/>
            <person name="Shea T."/>
            <person name="Young S.K."/>
            <person name="Zeng Q."/>
            <person name="Koehrsen M."/>
            <person name="Haas B."/>
            <person name="Borodovsky M."/>
            <person name="Guigo R."/>
            <person name="Alvarado L."/>
            <person name="Berlin A."/>
            <person name="Borenstein D."/>
            <person name="Chen Z."/>
            <person name="Engels R."/>
            <person name="Freedman E."/>
            <person name="Gellesch M."/>
            <person name="Goldberg J."/>
            <person name="Griggs A."/>
            <person name="Gujja S."/>
            <person name="Heiman D."/>
            <person name="Hepburn T."/>
            <person name="Howarth C."/>
            <person name="Jen D."/>
            <person name="Larson L."/>
            <person name="Lewis B."/>
            <person name="Mehta T."/>
            <person name="Park D."/>
            <person name="Pearson M."/>
            <person name="Roberts A."/>
            <person name="Saif S."/>
            <person name="Shenoy N."/>
            <person name="Sisk P."/>
            <person name="Stolte C."/>
            <person name="Sykes S."/>
            <person name="Walk T."/>
            <person name="White J."/>
            <person name="Yandava C."/>
            <person name="Burger G."/>
            <person name="Gray M.W."/>
            <person name="Holland P.W.H."/>
            <person name="King N."/>
            <person name="Lang F.B.F."/>
            <person name="Roger A.J."/>
            <person name="Ruiz-Trillo I."/>
            <person name="Lander E."/>
            <person name="Nusbaum C."/>
        </authorList>
    </citation>
    <scope>NUCLEOTIDE SEQUENCE [LARGE SCALE GENOMIC DNA]</scope>
    <source>
        <strain evidence="3">ATCC 38327</strain>
    </source>
</reference>
<dbReference type="EMBL" id="GG745343">
    <property type="protein sequence ID" value="KNE63858.1"/>
    <property type="molecule type" value="Genomic_DNA"/>
</dbReference>